<dbReference type="Gene3D" id="1.20.1740.10">
    <property type="entry name" value="Amino acid/polyamine transporter I"/>
    <property type="match status" value="1"/>
</dbReference>
<dbReference type="PIRSF" id="PIRSF006060">
    <property type="entry name" value="AA_transporter"/>
    <property type="match status" value="1"/>
</dbReference>
<accession>A0A0T6BQV5</accession>
<feature type="transmembrane region" description="Helical" evidence="5">
    <location>
        <begin position="201"/>
        <end position="222"/>
    </location>
</feature>
<name>A0A0T6BQV5_9BACI</name>
<evidence type="ECO:0000313" key="8">
    <source>
        <dbReference type="Proteomes" id="UP000036168"/>
    </source>
</evidence>
<evidence type="ECO:0000256" key="5">
    <source>
        <dbReference type="SAM" id="Phobius"/>
    </source>
</evidence>
<feature type="transmembrane region" description="Helical" evidence="5">
    <location>
        <begin position="424"/>
        <end position="442"/>
    </location>
</feature>
<dbReference type="STRING" id="1664069.BGLY_2158"/>
<dbReference type="GO" id="GO:0016020">
    <property type="term" value="C:membrane"/>
    <property type="evidence" value="ECO:0007669"/>
    <property type="project" value="UniProtKB-SubCell"/>
</dbReference>
<feature type="transmembrane region" description="Helical" evidence="5">
    <location>
        <begin position="281"/>
        <end position="300"/>
    </location>
</feature>
<dbReference type="GO" id="GO:0022857">
    <property type="term" value="F:transmembrane transporter activity"/>
    <property type="evidence" value="ECO:0007669"/>
    <property type="project" value="InterPro"/>
</dbReference>
<evidence type="ECO:0000313" key="7">
    <source>
        <dbReference type="EMBL" id="MEC0485140.1"/>
    </source>
</evidence>
<gene>
    <name evidence="6" type="ORF">AB447_216570</name>
    <name evidence="7" type="ORF">P8828_09855</name>
</gene>
<evidence type="ECO:0000256" key="3">
    <source>
        <dbReference type="ARBA" id="ARBA00022989"/>
    </source>
</evidence>
<protein>
    <submittedName>
        <fullName evidence="7">APC family permease</fullName>
    </submittedName>
    <submittedName>
        <fullName evidence="6">Aspartate:proton symporter</fullName>
    </submittedName>
</protein>
<feature type="transmembrane region" description="Helical" evidence="5">
    <location>
        <begin position="399"/>
        <end position="418"/>
    </location>
</feature>
<evidence type="ECO:0000313" key="6">
    <source>
        <dbReference type="EMBL" id="KRT93955.1"/>
    </source>
</evidence>
<feature type="transmembrane region" description="Helical" evidence="5">
    <location>
        <begin position="86"/>
        <end position="111"/>
    </location>
</feature>
<feature type="transmembrane region" description="Helical" evidence="5">
    <location>
        <begin position="131"/>
        <end position="152"/>
    </location>
</feature>
<evidence type="ECO:0000256" key="2">
    <source>
        <dbReference type="ARBA" id="ARBA00022692"/>
    </source>
</evidence>
<comment type="caution">
    <text evidence="6">The sequence shown here is derived from an EMBL/GenBank/DDBJ whole genome shotgun (WGS) entry which is preliminary data.</text>
</comment>
<dbReference type="InterPro" id="IPR052962">
    <property type="entry name" value="AA_Transporter_AGT"/>
</dbReference>
<feature type="transmembrane region" description="Helical" evidence="5">
    <location>
        <begin position="45"/>
        <end position="65"/>
    </location>
</feature>
<reference evidence="7 9" key="3">
    <citation type="submission" date="2023-03" db="EMBL/GenBank/DDBJ databases">
        <title>Agriculturally important microbes genome sequencing.</title>
        <authorList>
            <person name="Dunlap C."/>
        </authorList>
    </citation>
    <scope>NUCLEOTIDE SEQUENCE [LARGE SCALE GENOMIC DNA]</scope>
    <source>
        <strain evidence="7 9">CBP-3203</strain>
    </source>
</reference>
<dbReference type="OrthoDB" id="9804700at2"/>
<sequence length="526" mass="57681">MSKQGKFKKTMTLLDLILIGMGAIFGSAWLFAVSNVASKAGPAGSFSWIIGGVIILLIGLVYAELGAALPRTGGIIRYPVYTHGHLVGYLISFITIVAYTSLISIEVTAVRQYVAYWFPGLTIEGSESPTIIGWLLQFALLCLFFLLNYWSVKAFAKSNLIISIFKYIVPLTIIVVLMFHFKAANFATGDFSPFGFAGVQASISTGGVMFAYLGLHPIVSVASEVKNPQRNIPVALIICIIVSACVYTILQVVFIGAIPTDMLDHGWKAIGKEFSLPFKDIAVLLGLGWLATLVVLDAILSPGGNGNIFMNTTSRLVYAWARNGTLFRVFKKVNKPTGIPRPSLWLSFGLAVFWTLPFPSWDALVNVCSVALILSYAIAPVSAAALTVNAKHVEKPLKIKGMAVIAPISFIFASYIVYWSGWNTVSWLLGSQLVMFVIYWACKKFVPTDKVPFAQQLASAWWLVGYYMMLLIFSYLGNFGHGLGVLRTPYDLILIAVGSIAVFYWAKYTALPEAVIDYDEKKEEQV</sequence>
<keyword evidence="3 5" id="KW-1133">Transmembrane helix</keyword>
<reference evidence="6" key="2">
    <citation type="submission" date="2015-10" db="EMBL/GenBank/DDBJ databases">
        <authorList>
            <person name="Gilbert D.G."/>
        </authorList>
    </citation>
    <scope>NUCLEOTIDE SEQUENCE</scope>
    <source>
        <strain evidence="6">GO-13</strain>
    </source>
</reference>
<feature type="transmembrane region" description="Helical" evidence="5">
    <location>
        <begin position="488"/>
        <end position="506"/>
    </location>
</feature>
<reference evidence="6 8" key="1">
    <citation type="journal article" date="2015" name="Int. J. Syst. Evol. Microbiol.">
        <title>Bacillus glycinifermentans sp. nov., isolated from fermented soybean paste.</title>
        <authorList>
            <person name="Kim S.J."/>
            <person name="Dunlap C.A."/>
            <person name="Kwon S.W."/>
            <person name="Rooney A.P."/>
        </authorList>
    </citation>
    <scope>NUCLEOTIDE SEQUENCE [LARGE SCALE GENOMIC DNA]</scope>
    <source>
        <strain evidence="6 8">GO-13</strain>
    </source>
</reference>
<dbReference type="Proteomes" id="UP000036168">
    <property type="component" value="Unassembled WGS sequence"/>
</dbReference>
<dbReference type="Proteomes" id="UP001341297">
    <property type="component" value="Unassembled WGS sequence"/>
</dbReference>
<proteinExistence type="predicted"/>
<keyword evidence="9" id="KW-1185">Reference proteome</keyword>
<evidence type="ECO:0000256" key="1">
    <source>
        <dbReference type="ARBA" id="ARBA00004141"/>
    </source>
</evidence>
<dbReference type="RefSeq" id="WP_057957564.1">
    <property type="nucleotide sequence ID" value="NZ_CP023481.1"/>
</dbReference>
<organism evidence="6 8">
    <name type="scientific">Bacillus glycinifermentans</name>
    <dbReference type="NCBI Taxonomy" id="1664069"/>
    <lineage>
        <taxon>Bacteria</taxon>
        <taxon>Bacillati</taxon>
        <taxon>Bacillota</taxon>
        <taxon>Bacilli</taxon>
        <taxon>Bacillales</taxon>
        <taxon>Bacillaceae</taxon>
        <taxon>Bacillus</taxon>
    </lineage>
</organism>
<dbReference type="EMBL" id="LECW02000015">
    <property type="protein sequence ID" value="KRT93955.1"/>
    <property type="molecule type" value="Genomic_DNA"/>
</dbReference>
<feature type="transmembrane region" description="Helical" evidence="5">
    <location>
        <begin position="164"/>
        <end position="181"/>
    </location>
</feature>
<evidence type="ECO:0000313" key="9">
    <source>
        <dbReference type="Proteomes" id="UP001341297"/>
    </source>
</evidence>
<dbReference type="AlphaFoldDB" id="A0A0T6BQV5"/>
<feature type="transmembrane region" description="Helical" evidence="5">
    <location>
        <begin position="234"/>
        <end position="258"/>
    </location>
</feature>
<comment type="subcellular location">
    <subcellularLocation>
        <location evidence="1">Membrane</location>
        <topology evidence="1">Multi-pass membrane protein</topology>
    </subcellularLocation>
</comment>
<dbReference type="Pfam" id="PF13520">
    <property type="entry name" value="AA_permease_2"/>
    <property type="match status" value="1"/>
</dbReference>
<dbReference type="InterPro" id="IPR002293">
    <property type="entry name" value="AA/rel_permease1"/>
</dbReference>
<dbReference type="PANTHER" id="PTHR47547">
    <property type="match status" value="1"/>
</dbReference>
<dbReference type="EMBL" id="JARRTL010000009">
    <property type="protein sequence ID" value="MEC0485140.1"/>
    <property type="molecule type" value="Genomic_DNA"/>
</dbReference>
<feature type="transmembrane region" description="Helical" evidence="5">
    <location>
        <begin position="12"/>
        <end position="33"/>
    </location>
</feature>
<dbReference type="PANTHER" id="PTHR47547:SF1">
    <property type="entry name" value="ASPARTATE-PROTON SYMPORTER"/>
    <property type="match status" value="1"/>
</dbReference>
<keyword evidence="4 5" id="KW-0472">Membrane</keyword>
<feature type="transmembrane region" description="Helical" evidence="5">
    <location>
        <begin position="363"/>
        <end position="387"/>
    </location>
</feature>
<evidence type="ECO:0000256" key="4">
    <source>
        <dbReference type="ARBA" id="ARBA00023136"/>
    </source>
</evidence>
<keyword evidence="2 5" id="KW-0812">Transmembrane</keyword>
<feature type="transmembrane region" description="Helical" evidence="5">
    <location>
        <begin position="454"/>
        <end position="476"/>
    </location>
</feature>